<reference evidence="5 6" key="1">
    <citation type="journal article" date="2016" name="Genome Biol. Evol.">
        <title>Divergent and convergent evolution of fungal pathogenicity.</title>
        <authorList>
            <person name="Shang Y."/>
            <person name="Xiao G."/>
            <person name="Zheng P."/>
            <person name="Cen K."/>
            <person name="Zhan S."/>
            <person name="Wang C."/>
        </authorList>
    </citation>
    <scope>NUCLEOTIDE SEQUENCE [LARGE SCALE GENOMIC DNA]</scope>
    <source>
        <strain evidence="5 6">ARSEF 2679</strain>
    </source>
</reference>
<dbReference type="GO" id="GO:0008270">
    <property type="term" value="F:zinc ion binding"/>
    <property type="evidence" value="ECO:0007669"/>
    <property type="project" value="InterPro"/>
</dbReference>
<dbReference type="InterPro" id="IPR007219">
    <property type="entry name" value="XnlR_reg_dom"/>
</dbReference>
<dbReference type="Pfam" id="PF00172">
    <property type="entry name" value="Zn_clus"/>
    <property type="match status" value="1"/>
</dbReference>
<dbReference type="GO" id="GO:0006351">
    <property type="term" value="P:DNA-templated transcription"/>
    <property type="evidence" value="ECO:0007669"/>
    <property type="project" value="InterPro"/>
</dbReference>
<proteinExistence type="predicted"/>
<dbReference type="CDD" id="cd12148">
    <property type="entry name" value="fungal_TF_MHR"/>
    <property type="match status" value="1"/>
</dbReference>
<dbReference type="GO" id="GO:0003677">
    <property type="term" value="F:DNA binding"/>
    <property type="evidence" value="ECO:0007669"/>
    <property type="project" value="UniProtKB-KW"/>
</dbReference>
<dbReference type="PANTHER" id="PTHR47431">
    <property type="entry name" value="ZN(II)2CYS6 TRANSCRIPTION FACTOR (EUROFUNG)-RELATED"/>
    <property type="match status" value="1"/>
</dbReference>
<evidence type="ECO:0000256" key="2">
    <source>
        <dbReference type="ARBA" id="ARBA00023242"/>
    </source>
</evidence>
<evidence type="ECO:0000313" key="5">
    <source>
        <dbReference type="EMBL" id="OAA69902.1"/>
    </source>
</evidence>
<dbReference type="PROSITE" id="PS00463">
    <property type="entry name" value="ZN2_CY6_FUNGAL_1"/>
    <property type="match status" value="1"/>
</dbReference>
<feature type="compositionally biased region" description="Polar residues" evidence="3">
    <location>
        <begin position="8"/>
        <end position="26"/>
    </location>
</feature>
<sequence>MTAEMPSSRVSTATTPTSQTAEPGTSTACLPCRQRHLKCDGKRPCKRCVDSHGNCVFVPSRRGQRIQQRGGSQCIATQELESLPGIKRTHDDAGFLASDCRRKSLFRSFTPPPPASRSLVAWGKSGPTLAGSQHQFHPHPAVNFERCMSSYYRNFHASHPLALPQAKLQPLVKDDALQPLLVVMHWVGSKYVAPEAEQGPLLEIARLAVDEATETRTASGFTVQAMVVLLVALDGEGYAQQAVELLARAKEMLLALGMNYGSFARSARMRSRVLEESWRRTWWEVYVLDGMFAGAHRATTFTLFDVPTDVGLPCEEDEYESDQIPEPRTLDDLNDRDLAMDDREFSSFAYRILSVRNLGRVMRGGGEEDADALEVLLSSWRHNIPASKRDSLRRDGRVDEMAFQAHMLNHTTSILLHRPRAQLDPAPARTIDACSAATAADYHHHQQQYPHPAVNLHTRHVVDAANELGRMMTHRAPLTQRTHFFICAVVLAAVVQLGAWSDQEDKEEEEEEGAGPGAREQVRLCIGALRRMATVWGLAGRALGQVREVAGRVHLARAQSRQMEQFLVDVVADEEVLGMFAADADAATLVDMETALAEQV</sequence>
<dbReference type="PROSITE" id="PS50048">
    <property type="entry name" value="ZN2_CY6_FUNGAL_2"/>
    <property type="match status" value="1"/>
</dbReference>
<accession>A0A162JJJ0</accession>
<protein>
    <submittedName>
        <fullName evidence="5">Zn(2)-C6 fungal-type DNA-binding domain protein</fullName>
    </submittedName>
</protein>
<name>A0A162JJJ0_CORFA</name>
<keyword evidence="2" id="KW-0539">Nucleus</keyword>
<dbReference type="InterPro" id="IPR001138">
    <property type="entry name" value="Zn2Cys6_DnaBD"/>
</dbReference>
<evidence type="ECO:0000256" key="3">
    <source>
        <dbReference type="SAM" id="MobiDB-lite"/>
    </source>
</evidence>
<feature type="domain" description="Zn(2)-C6 fungal-type" evidence="4">
    <location>
        <begin position="28"/>
        <end position="57"/>
    </location>
</feature>
<evidence type="ECO:0000256" key="1">
    <source>
        <dbReference type="ARBA" id="ARBA00022723"/>
    </source>
</evidence>
<dbReference type="SUPFAM" id="SSF57701">
    <property type="entry name" value="Zn2/Cys6 DNA-binding domain"/>
    <property type="match status" value="1"/>
</dbReference>
<feature type="region of interest" description="Disordered" evidence="3">
    <location>
        <begin position="1"/>
        <end position="26"/>
    </location>
</feature>
<gene>
    <name evidence="5" type="ORF">ISF_03172</name>
</gene>
<evidence type="ECO:0000313" key="6">
    <source>
        <dbReference type="Proteomes" id="UP000076744"/>
    </source>
</evidence>
<dbReference type="STRING" id="1081104.A0A162JJJ0"/>
<dbReference type="PANTHER" id="PTHR47431:SF1">
    <property type="entry name" value="ZN(II)2CYS6 TRANSCRIPTION FACTOR (EUROFUNG)"/>
    <property type="match status" value="1"/>
</dbReference>
<dbReference type="RefSeq" id="XP_018706506.1">
    <property type="nucleotide sequence ID" value="XM_018846778.1"/>
</dbReference>
<dbReference type="Gene3D" id="4.10.240.10">
    <property type="entry name" value="Zn(2)-C6 fungal-type DNA-binding domain"/>
    <property type="match status" value="1"/>
</dbReference>
<keyword evidence="1" id="KW-0479">Metal-binding</keyword>
<organism evidence="5 6">
    <name type="scientific">Cordyceps fumosorosea (strain ARSEF 2679)</name>
    <name type="common">Isaria fumosorosea</name>
    <dbReference type="NCBI Taxonomy" id="1081104"/>
    <lineage>
        <taxon>Eukaryota</taxon>
        <taxon>Fungi</taxon>
        <taxon>Dikarya</taxon>
        <taxon>Ascomycota</taxon>
        <taxon>Pezizomycotina</taxon>
        <taxon>Sordariomycetes</taxon>
        <taxon>Hypocreomycetidae</taxon>
        <taxon>Hypocreales</taxon>
        <taxon>Cordycipitaceae</taxon>
        <taxon>Cordyceps</taxon>
    </lineage>
</organism>
<dbReference type="InterPro" id="IPR036864">
    <property type="entry name" value="Zn2-C6_fun-type_DNA-bd_sf"/>
</dbReference>
<dbReference type="GO" id="GO:0000981">
    <property type="term" value="F:DNA-binding transcription factor activity, RNA polymerase II-specific"/>
    <property type="evidence" value="ECO:0007669"/>
    <property type="project" value="InterPro"/>
</dbReference>
<keyword evidence="6" id="KW-1185">Reference proteome</keyword>
<evidence type="ECO:0000259" key="4">
    <source>
        <dbReference type="PROSITE" id="PS50048"/>
    </source>
</evidence>
<dbReference type="GeneID" id="30019464"/>
<dbReference type="SMART" id="SM00066">
    <property type="entry name" value="GAL4"/>
    <property type="match status" value="1"/>
</dbReference>
<dbReference type="EMBL" id="AZHB01000005">
    <property type="protein sequence ID" value="OAA69902.1"/>
    <property type="molecule type" value="Genomic_DNA"/>
</dbReference>
<dbReference type="AlphaFoldDB" id="A0A162JJJ0"/>
<dbReference type="Proteomes" id="UP000076744">
    <property type="component" value="Unassembled WGS sequence"/>
</dbReference>
<keyword evidence="5" id="KW-0238">DNA-binding</keyword>
<comment type="caution">
    <text evidence="5">The sequence shown here is derived from an EMBL/GenBank/DDBJ whole genome shotgun (WGS) entry which is preliminary data.</text>
</comment>
<dbReference type="OrthoDB" id="5367487at2759"/>
<dbReference type="Pfam" id="PF04082">
    <property type="entry name" value="Fungal_trans"/>
    <property type="match status" value="1"/>
</dbReference>
<dbReference type="CDD" id="cd00067">
    <property type="entry name" value="GAL4"/>
    <property type="match status" value="1"/>
</dbReference>